<keyword evidence="7 9" id="KW-0238">DNA-binding</keyword>
<dbReference type="GO" id="GO:0005737">
    <property type="term" value="C:cytoplasm"/>
    <property type="evidence" value="ECO:0007669"/>
    <property type="project" value="UniProtKB-SubCell"/>
</dbReference>
<dbReference type="AlphaFoldDB" id="J5KBE2"/>
<keyword evidence="3 9" id="KW-0227">DNA damage</keyword>
<proteinExistence type="inferred from homology"/>
<keyword evidence="8 9" id="KW-0234">DNA repair</keyword>
<dbReference type="Pfam" id="PF00271">
    <property type="entry name" value="Helicase_C"/>
    <property type="match status" value="1"/>
</dbReference>
<dbReference type="InterPro" id="IPR047112">
    <property type="entry name" value="RecG/Mfd"/>
</dbReference>
<dbReference type="PANTHER" id="PTHR47964">
    <property type="entry name" value="ATP-DEPENDENT DNA HELICASE HOMOLOG RECG, CHLOROPLASTIC"/>
    <property type="match status" value="1"/>
</dbReference>
<dbReference type="InterPro" id="IPR011545">
    <property type="entry name" value="DEAD/DEAH_box_helicase_dom"/>
</dbReference>
<dbReference type="HAMAP" id="MF_00969">
    <property type="entry name" value="TRCF"/>
    <property type="match status" value="1"/>
</dbReference>
<dbReference type="InterPro" id="IPR037235">
    <property type="entry name" value="TRCF-like_C_D7"/>
</dbReference>
<organism evidence="12 13">
    <name type="scientific">SAR86 cluster bacterium SAR86B</name>
    <dbReference type="NCBI Taxonomy" id="1123867"/>
    <lineage>
        <taxon>Bacteria</taxon>
        <taxon>Pseudomonadati</taxon>
        <taxon>Pseudomonadota</taxon>
        <taxon>Gammaproteobacteria</taxon>
        <taxon>SAR86 cluster</taxon>
    </lineage>
</organism>
<dbReference type="SMART" id="SM00487">
    <property type="entry name" value="DEXDc"/>
    <property type="match status" value="1"/>
</dbReference>
<dbReference type="SMART" id="SM00982">
    <property type="entry name" value="TRCF"/>
    <property type="match status" value="1"/>
</dbReference>
<dbReference type="InterPro" id="IPR041471">
    <property type="entry name" value="UvrB_inter"/>
</dbReference>
<dbReference type="InterPro" id="IPR027417">
    <property type="entry name" value="P-loop_NTPase"/>
</dbReference>
<dbReference type="Proteomes" id="UP000010116">
    <property type="component" value="Unassembled WGS sequence"/>
</dbReference>
<dbReference type="GO" id="GO:0006355">
    <property type="term" value="P:regulation of DNA-templated transcription"/>
    <property type="evidence" value="ECO:0007669"/>
    <property type="project" value="UniProtKB-UniRule"/>
</dbReference>
<dbReference type="SUPFAM" id="SSF143517">
    <property type="entry name" value="TRCF domain-like"/>
    <property type="match status" value="1"/>
</dbReference>
<dbReference type="InterPro" id="IPR003711">
    <property type="entry name" value="CarD-like/TRCF_RID"/>
</dbReference>
<evidence type="ECO:0000313" key="13">
    <source>
        <dbReference type="Proteomes" id="UP000010116"/>
    </source>
</evidence>
<reference evidence="12 13" key="1">
    <citation type="journal article" date="2012" name="ISME J.">
        <title>Genomic insights to SAR86, an abundant and uncultivated marine bacterial lineage.</title>
        <authorList>
            <person name="Dupont C.L."/>
            <person name="Rusch D.B."/>
            <person name="Yooseph S."/>
            <person name="Lombardo M.J."/>
            <person name="Richter R.A."/>
            <person name="Valas R."/>
            <person name="Novotny M."/>
            <person name="Yee-Greenbaum J."/>
            <person name="Selengut J.D."/>
            <person name="Haft D.H."/>
            <person name="Halpern A.L."/>
            <person name="Lasken R.S."/>
            <person name="Nealson K."/>
            <person name="Friedman R."/>
            <person name="Venter J.C."/>
        </authorList>
    </citation>
    <scope>NUCLEOTIDE SEQUENCE [LARGE SCALE GENOMIC DNA]</scope>
</reference>
<dbReference type="EC" id="3.6.4.-" evidence="9"/>
<dbReference type="SUPFAM" id="SSF52540">
    <property type="entry name" value="P-loop containing nucleoside triphosphate hydrolases"/>
    <property type="match status" value="2"/>
</dbReference>
<dbReference type="Gene3D" id="3.30.2060.10">
    <property type="entry name" value="Penicillin-binding protein 1b domain"/>
    <property type="match status" value="1"/>
</dbReference>
<evidence type="ECO:0000256" key="3">
    <source>
        <dbReference type="ARBA" id="ARBA00022763"/>
    </source>
</evidence>
<dbReference type="InterPro" id="IPR014001">
    <property type="entry name" value="Helicase_ATP-bd"/>
</dbReference>
<dbReference type="InterPro" id="IPR005118">
    <property type="entry name" value="TRCF_C"/>
</dbReference>
<evidence type="ECO:0000256" key="4">
    <source>
        <dbReference type="ARBA" id="ARBA00022801"/>
    </source>
</evidence>
<keyword evidence="1 9" id="KW-0963">Cytoplasm</keyword>
<dbReference type="InterPro" id="IPR036101">
    <property type="entry name" value="CarD-like/TRCF_RID_sf"/>
</dbReference>
<name>J5KBE2_9GAMM</name>
<evidence type="ECO:0000259" key="11">
    <source>
        <dbReference type="PROSITE" id="PS51194"/>
    </source>
</evidence>
<dbReference type="GO" id="GO:0003684">
    <property type="term" value="F:damaged DNA binding"/>
    <property type="evidence" value="ECO:0007669"/>
    <property type="project" value="InterPro"/>
</dbReference>
<dbReference type="Gene3D" id="3.40.50.300">
    <property type="entry name" value="P-loop containing nucleotide triphosphate hydrolases"/>
    <property type="match status" value="2"/>
</dbReference>
<feature type="domain" description="Helicase ATP-binding" evidence="10">
    <location>
        <begin position="557"/>
        <end position="718"/>
    </location>
</feature>
<dbReference type="InterPro" id="IPR004576">
    <property type="entry name" value="Mfd"/>
</dbReference>
<evidence type="ECO:0000256" key="2">
    <source>
        <dbReference type="ARBA" id="ARBA00022741"/>
    </source>
</evidence>
<dbReference type="PANTHER" id="PTHR47964:SF1">
    <property type="entry name" value="ATP-DEPENDENT DNA HELICASE HOMOLOG RECG, CHLOROPLASTIC"/>
    <property type="match status" value="1"/>
</dbReference>
<dbReference type="SMART" id="SM01058">
    <property type="entry name" value="CarD_TRCF"/>
    <property type="match status" value="1"/>
</dbReference>
<dbReference type="Gene3D" id="3.90.1150.50">
    <property type="entry name" value="Transcription-repair-coupling factor, D7 domain"/>
    <property type="match status" value="1"/>
</dbReference>
<dbReference type="GO" id="GO:0016787">
    <property type="term" value="F:hydrolase activity"/>
    <property type="evidence" value="ECO:0007669"/>
    <property type="project" value="UniProtKB-KW"/>
</dbReference>
<evidence type="ECO:0000256" key="6">
    <source>
        <dbReference type="ARBA" id="ARBA00022840"/>
    </source>
</evidence>
<keyword evidence="6 9" id="KW-0067">ATP-binding</keyword>
<dbReference type="PROSITE" id="PS51194">
    <property type="entry name" value="HELICASE_CTER"/>
    <property type="match status" value="1"/>
</dbReference>
<dbReference type="Gene3D" id="2.40.10.170">
    <property type="match status" value="1"/>
</dbReference>
<evidence type="ECO:0000313" key="12">
    <source>
        <dbReference type="EMBL" id="EJP72633.1"/>
    </source>
</evidence>
<dbReference type="Pfam" id="PF17757">
    <property type="entry name" value="UvrB_inter"/>
    <property type="match status" value="1"/>
</dbReference>
<keyword evidence="4 9" id="KW-0378">Hydrolase</keyword>
<gene>
    <name evidence="9" type="primary">mfd</name>
    <name evidence="12" type="ORF">NT02SARS_1076</name>
</gene>
<dbReference type="SMART" id="SM00490">
    <property type="entry name" value="HELICc"/>
    <property type="match status" value="1"/>
</dbReference>
<dbReference type="GO" id="GO:0003678">
    <property type="term" value="F:DNA helicase activity"/>
    <property type="evidence" value="ECO:0007669"/>
    <property type="project" value="TreeGrafter"/>
</dbReference>
<comment type="subcellular location">
    <subcellularLocation>
        <location evidence="9">Cytoplasm</location>
    </subcellularLocation>
</comment>
<dbReference type="EMBL" id="JH611190">
    <property type="protein sequence ID" value="EJP72633.1"/>
    <property type="molecule type" value="Genomic_DNA"/>
</dbReference>
<keyword evidence="5" id="KW-0347">Helicase</keyword>
<keyword evidence="2 9" id="KW-0547">Nucleotide-binding</keyword>
<dbReference type="Pfam" id="PF00270">
    <property type="entry name" value="DEAD"/>
    <property type="match status" value="1"/>
</dbReference>
<comment type="similarity">
    <text evidence="9">In the C-terminal section; belongs to the helicase family. RecG subfamily.</text>
</comment>
<feature type="domain" description="Helicase C-terminal" evidence="11">
    <location>
        <begin position="735"/>
        <end position="892"/>
    </location>
</feature>
<dbReference type="GO" id="GO:0005524">
    <property type="term" value="F:ATP binding"/>
    <property type="evidence" value="ECO:0007669"/>
    <property type="project" value="UniProtKB-UniRule"/>
</dbReference>
<evidence type="ECO:0000256" key="5">
    <source>
        <dbReference type="ARBA" id="ARBA00022806"/>
    </source>
</evidence>
<evidence type="ECO:0000256" key="1">
    <source>
        <dbReference type="ARBA" id="ARBA00022490"/>
    </source>
</evidence>
<dbReference type="Pfam" id="PF02559">
    <property type="entry name" value="CarD_TRCF_RID"/>
    <property type="match status" value="1"/>
</dbReference>
<comment type="similarity">
    <text evidence="9">In the N-terminal section; belongs to the UvrB family.</text>
</comment>
<evidence type="ECO:0000256" key="7">
    <source>
        <dbReference type="ARBA" id="ARBA00023125"/>
    </source>
</evidence>
<dbReference type="GO" id="GO:0000716">
    <property type="term" value="P:transcription-coupled nucleotide-excision repair, DNA damage recognition"/>
    <property type="evidence" value="ECO:0007669"/>
    <property type="project" value="UniProtKB-UniRule"/>
</dbReference>
<dbReference type="HOGENOM" id="CLU_005122_1_3_6"/>
<dbReference type="Pfam" id="PF03461">
    <property type="entry name" value="TRCF"/>
    <property type="match status" value="1"/>
</dbReference>
<sequence length="1076" mass="124922">MIKIKDQTVSANKLCKMYQNNKTPICVVLNSAKDVELFANELSLYTNMEKISIFPDSEILPYDHISSPERIITKRFDVINKKNEIKFLITNIKSLFEKYPPLTFFKSFNTFKLDQIIAMKDFIDILTSLGYIRLDKTFQINEYSVRGGIIDVFIPLYENPLRIEFFDDVIESIRFFDKDSQLSLKEIDEFNLTNGSITPNNNSDINIFKDNWRNYFQDYDERYCSLFNQIIEGNKNLEGVEIYNNLFFEDTVSFFSIFNQFKFIGDINCFEHIDNYQKYIWERYTEESIDLTRPLIKPTDNYLDIDLIKENINLDERLYIDLLNIDINKIDDHLPKYDHIIICTNNSLNIEKYKKDYPDLKRINSIDDQLEKINIYHSKPFNSHIYNNILLIHDNEEWVNDLDVIKHENDSFFDTPIFSEDDVVVHEKYGIGIYKGLEIVTTDSTSNEYLKLSYKDNENLYVPLRSINLLSKYHKSISSINLELDSLSSKKWLKKKDKADKIVKDHAAEILNIESKRINSNAKSMTISKDVEKIFSDTFPYKETIDQLKAINDISKDLSLVKPMNRLLCGDVGFGKTEVALRGAHIAIENSSQVIILTPSTILCDQHYETTRKRFIDYPFNIKKLNRRTPLKDKNKIINDYNSKKIDILICTHIIFNQIVYFKNTGLLIIDEEHRFGTNQKNIIKQHQENIHILYLSATPIPRTMNFIFSGLKDFSFLSTPPSSRLSIKSNKLIENDQIIKEAIERELNRNGQTFIVQNNISKIESLVRRIQNLIPEIKIGIAHGKLSNKDISSIMTNFANGSIDVLVCTTIVEMGLDIPNANTMIVIDSQNFGLAQLHQLRGRVGRSNKQGYAYFLIPDIKLNKDASYRLDSIIRHSKLGSGYFLAQEDLEIRGAGEILGDKQSGHVDSIGLTLYLSMLKEAINGKNSINVFRSNINFYDSAYIPSDYLPSTVERLKIYKIIDEAKTFDNLTKARLNLEDRCGKLPQEVQNLFKNEEIKIKCKLLKFSKLMSTSKQTKITIDLQIENKIQTKLINLITKNNSLFILKNNELIYKFNENDPSIRRSKINNILDDLL</sequence>
<dbReference type="SUPFAM" id="SSF141259">
    <property type="entry name" value="CarD-like"/>
    <property type="match status" value="1"/>
</dbReference>
<comment type="function">
    <text evidence="9">Couples transcription and DNA repair by recognizing RNA polymerase (RNAP) stalled at DNA lesions. Mediates ATP-dependent release of RNAP and its truncated transcript from the DNA, and recruitment of nucleotide excision repair machinery to the damaged site.</text>
</comment>
<dbReference type="Gene3D" id="3.40.50.11180">
    <property type="match status" value="1"/>
</dbReference>
<dbReference type="InterPro" id="IPR001650">
    <property type="entry name" value="Helicase_C-like"/>
</dbReference>
<evidence type="ECO:0000256" key="9">
    <source>
        <dbReference type="HAMAP-Rule" id="MF_00969"/>
    </source>
</evidence>
<dbReference type="PROSITE" id="PS51192">
    <property type="entry name" value="HELICASE_ATP_BIND_1"/>
    <property type="match status" value="1"/>
</dbReference>
<evidence type="ECO:0000259" key="10">
    <source>
        <dbReference type="PROSITE" id="PS51192"/>
    </source>
</evidence>
<evidence type="ECO:0000256" key="8">
    <source>
        <dbReference type="ARBA" id="ARBA00023204"/>
    </source>
</evidence>
<accession>J5KBE2</accession>
<protein>
    <recommendedName>
        <fullName evidence="9">Transcription-repair-coupling factor</fullName>
        <shortName evidence="9">TRCF</shortName>
        <ecNumber evidence="9">3.6.4.-</ecNumber>
    </recommendedName>
</protein>